<keyword evidence="2 4" id="KW-0238">DNA-binding</keyword>
<dbReference type="PANTHER" id="PTHR30055">
    <property type="entry name" value="HTH-TYPE TRANSCRIPTIONAL REGULATOR RUTR"/>
    <property type="match status" value="1"/>
</dbReference>
<name>A0A010ZYX8_9ACTN</name>
<dbReference type="OrthoDB" id="9796019at2"/>
<evidence type="ECO:0000256" key="3">
    <source>
        <dbReference type="ARBA" id="ARBA00023163"/>
    </source>
</evidence>
<dbReference type="Gene3D" id="1.10.357.10">
    <property type="entry name" value="Tetracycline Repressor, domain 2"/>
    <property type="match status" value="1"/>
</dbReference>
<dbReference type="PROSITE" id="PS50977">
    <property type="entry name" value="HTH_TETR_2"/>
    <property type="match status" value="1"/>
</dbReference>
<dbReference type="AlphaFoldDB" id="A0A010ZYX8"/>
<evidence type="ECO:0000256" key="2">
    <source>
        <dbReference type="ARBA" id="ARBA00023125"/>
    </source>
</evidence>
<dbReference type="HOGENOM" id="CLU_069356_25_2_11"/>
<evidence type="ECO:0000256" key="4">
    <source>
        <dbReference type="PROSITE-ProRule" id="PRU00335"/>
    </source>
</evidence>
<dbReference type="InterPro" id="IPR011075">
    <property type="entry name" value="TetR_C"/>
</dbReference>
<sequence length="196" mass="21189">MGTDPDASVDPRVARTHRDVVRTAADLLMSGGWDTVTHAEVARRAGYSKATLYAHWPTRLDLIRDAVTQICDEARHPEPGGDLRTDLVTGLTDFAQDLTGRLARVLGGVIERSGTDPVVEELRRLLYDTGTRMLRTVLETHLDARDVDPVLALLAGGIFVRIAFEGLVATPELIEDLVVRALASVQLPAGSDGQAS</sequence>
<evidence type="ECO:0000256" key="1">
    <source>
        <dbReference type="ARBA" id="ARBA00023015"/>
    </source>
</evidence>
<dbReference type="Pfam" id="PF00440">
    <property type="entry name" value="TetR_N"/>
    <property type="match status" value="1"/>
</dbReference>
<dbReference type="InterPro" id="IPR009057">
    <property type="entry name" value="Homeodomain-like_sf"/>
</dbReference>
<feature type="domain" description="HTH tetR-type" evidence="5">
    <location>
        <begin position="14"/>
        <end position="74"/>
    </location>
</feature>
<dbReference type="EMBL" id="JFBT01000001">
    <property type="protein sequence ID" value="EXG82417.1"/>
    <property type="molecule type" value="Genomic_DNA"/>
</dbReference>
<gene>
    <name evidence="6" type="ORF">CryarDRAFT_3600</name>
</gene>
<keyword evidence="1" id="KW-0805">Transcription regulation</keyword>
<evidence type="ECO:0000313" key="6">
    <source>
        <dbReference type="EMBL" id="EXG82417.1"/>
    </source>
</evidence>
<keyword evidence="3" id="KW-0804">Transcription</keyword>
<comment type="caution">
    <text evidence="6">The sequence shown here is derived from an EMBL/GenBank/DDBJ whole genome shotgun (WGS) entry which is preliminary data.</text>
</comment>
<evidence type="ECO:0000259" key="5">
    <source>
        <dbReference type="PROSITE" id="PS50977"/>
    </source>
</evidence>
<dbReference type="GO" id="GO:0000976">
    <property type="term" value="F:transcription cis-regulatory region binding"/>
    <property type="evidence" value="ECO:0007669"/>
    <property type="project" value="TreeGrafter"/>
</dbReference>
<dbReference type="PRINTS" id="PR00455">
    <property type="entry name" value="HTHTETR"/>
</dbReference>
<dbReference type="Pfam" id="PF16859">
    <property type="entry name" value="TetR_C_11"/>
    <property type="match status" value="1"/>
</dbReference>
<dbReference type="InterPro" id="IPR050109">
    <property type="entry name" value="HTH-type_TetR-like_transc_reg"/>
</dbReference>
<dbReference type="PANTHER" id="PTHR30055:SF234">
    <property type="entry name" value="HTH-TYPE TRANSCRIPTIONAL REGULATOR BETI"/>
    <property type="match status" value="1"/>
</dbReference>
<reference evidence="6 7" key="1">
    <citation type="submission" date="2013-07" db="EMBL/GenBank/DDBJ databases">
        <authorList>
            <consortium name="DOE Joint Genome Institute"/>
            <person name="Eisen J."/>
            <person name="Huntemann M."/>
            <person name="Han J."/>
            <person name="Chen A."/>
            <person name="Kyrpides N."/>
            <person name="Mavromatis K."/>
            <person name="Markowitz V."/>
            <person name="Palaniappan K."/>
            <person name="Ivanova N."/>
            <person name="Schaumberg A."/>
            <person name="Pati A."/>
            <person name="Liolios K."/>
            <person name="Nordberg H.P."/>
            <person name="Cantor M.N."/>
            <person name="Hua S.X."/>
            <person name="Woyke T."/>
        </authorList>
    </citation>
    <scope>NUCLEOTIDE SEQUENCE [LARGE SCALE GENOMIC DNA]</scope>
    <source>
        <strain evidence="6 7">DSM 44712</strain>
    </source>
</reference>
<dbReference type="InterPro" id="IPR036271">
    <property type="entry name" value="Tet_transcr_reg_TetR-rel_C_sf"/>
</dbReference>
<dbReference type="Gene3D" id="1.10.10.60">
    <property type="entry name" value="Homeodomain-like"/>
    <property type="match status" value="1"/>
</dbReference>
<feature type="DNA-binding region" description="H-T-H motif" evidence="4">
    <location>
        <begin position="37"/>
        <end position="56"/>
    </location>
</feature>
<proteinExistence type="predicted"/>
<dbReference type="Proteomes" id="UP000021053">
    <property type="component" value="Unassembled WGS sequence"/>
</dbReference>
<dbReference type="GO" id="GO:0003700">
    <property type="term" value="F:DNA-binding transcription factor activity"/>
    <property type="evidence" value="ECO:0007669"/>
    <property type="project" value="TreeGrafter"/>
</dbReference>
<keyword evidence="7" id="KW-1185">Reference proteome</keyword>
<dbReference type="SUPFAM" id="SSF48498">
    <property type="entry name" value="Tetracyclin repressor-like, C-terminal domain"/>
    <property type="match status" value="1"/>
</dbReference>
<organism evidence="6 7">
    <name type="scientific">Cryptosporangium arvum DSM 44712</name>
    <dbReference type="NCBI Taxonomy" id="927661"/>
    <lineage>
        <taxon>Bacteria</taxon>
        <taxon>Bacillati</taxon>
        <taxon>Actinomycetota</taxon>
        <taxon>Actinomycetes</taxon>
        <taxon>Cryptosporangiales</taxon>
        <taxon>Cryptosporangiaceae</taxon>
        <taxon>Cryptosporangium</taxon>
    </lineage>
</organism>
<accession>A0A010ZYX8</accession>
<dbReference type="SUPFAM" id="SSF46689">
    <property type="entry name" value="Homeodomain-like"/>
    <property type="match status" value="1"/>
</dbReference>
<evidence type="ECO:0000313" key="7">
    <source>
        <dbReference type="Proteomes" id="UP000021053"/>
    </source>
</evidence>
<protein>
    <submittedName>
        <fullName evidence="6">Transcriptional regulator</fullName>
    </submittedName>
</protein>
<dbReference type="InterPro" id="IPR001647">
    <property type="entry name" value="HTH_TetR"/>
</dbReference>